<evidence type="ECO:0008006" key="2">
    <source>
        <dbReference type="Google" id="ProtNLM"/>
    </source>
</evidence>
<proteinExistence type="predicted"/>
<dbReference type="Pfam" id="PF05013">
    <property type="entry name" value="FGase"/>
    <property type="match status" value="1"/>
</dbReference>
<protein>
    <recommendedName>
        <fullName evidence="2">N-formylglutamate amidohydrolase</fullName>
    </recommendedName>
</protein>
<reference evidence="1" key="1">
    <citation type="submission" date="2018-06" db="EMBL/GenBank/DDBJ databases">
        <authorList>
            <person name="Zhirakovskaya E."/>
        </authorList>
    </citation>
    <scope>NUCLEOTIDE SEQUENCE</scope>
</reference>
<dbReference type="PIRSF" id="PIRSF029730">
    <property type="entry name" value="UCP029730"/>
    <property type="match status" value="1"/>
</dbReference>
<organism evidence="1">
    <name type="scientific">hydrothermal vent metagenome</name>
    <dbReference type="NCBI Taxonomy" id="652676"/>
    <lineage>
        <taxon>unclassified sequences</taxon>
        <taxon>metagenomes</taxon>
        <taxon>ecological metagenomes</taxon>
    </lineage>
</organism>
<dbReference type="AlphaFoldDB" id="A0A3B0UWZ1"/>
<dbReference type="InterPro" id="IPR007709">
    <property type="entry name" value="N-FG_amidohydro"/>
</dbReference>
<dbReference type="EMBL" id="UOEQ01000535">
    <property type="protein sequence ID" value="VAW24494.1"/>
    <property type="molecule type" value="Genomic_DNA"/>
</dbReference>
<dbReference type="Gene3D" id="3.40.630.40">
    <property type="entry name" value="Zn-dependent exopeptidases"/>
    <property type="match status" value="1"/>
</dbReference>
<accession>A0A3B0UWZ1</accession>
<dbReference type="SUPFAM" id="SSF53187">
    <property type="entry name" value="Zn-dependent exopeptidases"/>
    <property type="match status" value="1"/>
</dbReference>
<sequence length="262" mass="28205">MYNSLHMQIPTVTSPDDFSPELLGSGETPCATINGSGAGPIVLVCEHASRHIPKYFNGLGLADEVKASHIAWDPGALDLAKCLSSKFDAPLVHSNISRLVYDCNRGEGEASAMTARSELFDVPGNTNISTSEAQARIEQIYNPFSFALDKVITEKKSSSAEPSGAEPSIAPPLLVTIHSFTPVYFGQKRDVEIGILHSSDSQLADEMLSLAPMFGDIKIERNQPYGPADGVAHTLEEHGIKNNLPNVMIEVRNDLLANSEGM</sequence>
<name>A0A3B0UWZ1_9ZZZZ</name>
<evidence type="ECO:0000313" key="1">
    <source>
        <dbReference type="EMBL" id="VAW24494.1"/>
    </source>
</evidence>
<dbReference type="InterPro" id="IPR011227">
    <property type="entry name" value="UCP029730"/>
</dbReference>
<gene>
    <name evidence="1" type="ORF">MNBD_ALPHA11-2463</name>
</gene>
<feature type="non-terminal residue" evidence="1">
    <location>
        <position position="262"/>
    </location>
</feature>